<dbReference type="SMART" id="SM00740">
    <property type="entry name" value="PASTA"/>
    <property type="match status" value="2"/>
</dbReference>
<evidence type="ECO:0000256" key="3">
    <source>
        <dbReference type="SAM" id="Phobius"/>
    </source>
</evidence>
<dbReference type="InterPro" id="IPR050515">
    <property type="entry name" value="Beta-lactam/transpept"/>
</dbReference>
<dbReference type="Pfam" id="PF03717">
    <property type="entry name" value="PBP_dimer"/>
    <property type="match status" value="1"/>
</dbReference>
<evidence type="ECO:0000259" key="4">
    <source>
        <dbReference type="PROSITE" id="PS51178"/>
    </source>
</evidence>
<dbReference type="GO" id="GO:0071555">
    <property type="term" value="P:cell wall organization"/>
    <property type="evidence" value="ECO:0007669"/>
    <property type="project" value="TreeGrafter"/>
</dbReference>
<dbReference type="Gene3D" id="3.30.10.20">
    <property type="match status" value="2"/>
</dbReference>
<keyword evidence="3" id="KW-0812">Transmembrane</keyword>
<sequence>MKREGERNMAIQTPNTNLRKRMFNVMLFFTALLVILALYILKIHIFDGEKYRTGAIEQQTRDYQVSSARGTIYDRNGKTLAVSSSAETISVNPEEIKKAEYAIDELANKLAEILDLDPEELKPKLTKNAKDVEIKRKVESEVADEVRALNLKGIYFKEDTKRYYPYGTFASHVIGFTGRDNQGLGGIEMVYDDELSGVPGRVVTLKNARGTDMPFQEERHIDSENGLNVVLTIDETIQHFAEKHLTDVYNQTEAAEGVATIVMDVNTAEVLAMATMPNFDLNTPNELVDEVTLRRLEEIEDEEEYDKAVVDAKNKMWRNKAVVDSYEPGSCFKIMTMSMALEEGVVTPEDNFFCPGFKIVEDRTIHCAEESGHGPETFKDGVKNSCNPVFIEVGQRVGIEKFKQYYKAFGFNDKTGFDLPGEASGVFFSDEQFNIVELATASFGQGQKVTPLQLISAVSAIANGGTLMKPYLVKELTNEEGTVVKKYEPTVVRQIVSEETSKTVRALLENAVNTGSGQNAYIKGYRVAGKTGTSEKIPRGQGKYIASFVGFAPANDPQIACLVVVDEPHLGSYYGGAVAAPVVGKIMEDTLKYLGVEPQYTTEEKTAIDVAVPDVVGLDLSIAKTKIEDMGLKYTIVGGGDTVTAQMPSFGAAVNAGSVVVLYTEGTEETATVTVPDVTGKTLSEVRTILTAQGLNLSIVGAGATGEDNDRTIAESQKPAAGSAIARGEVVEVEFRFLDVEGTVEQ</sequence>
<dbReference type="InterPro" id="IPR005311">
    <property type="entry name" value="PBP_dimer"/>
</dbReference>
<dbReference type="InterPro" id="IPR036138">
    <property type="entry name" value="PBP_dimer_sf"/>
</dbReference>
<dbReference type="PANTHER" id="PTHR30627:SF1">
    <property type="entry name" value="PEPTIDOGLYCAN D,D-TRANSPEPTIDASE FTSI"/>
    <property type="match status" value="1"/>
</dbReference>
<keyword evidence="5" id="KW-0808">Transferase</keyword>
<keyword evidence="3" id="KW-1133">Transmembrane helix</keyword>
<comment type="subcellular location">
    <subcellularLocation>
        <location evidence="1">Membrane</location>
    </subcellularLocation>
</comment>
<dbReference type="NCBIfam" id="TIGR02214">
    <property type="entry name" value="spoVD_pbp"/>
    <property type="match status" value="1"/>
</dbReference>
<dbReference type="SUPFAM" id="SSF54184">
    <property type="entry name" value="Penicillin-binding protein 2x (pbp-2x), c-terminal domain"/>
    <property type="match status" value="2"/>
</dbReference>
<reference evidence="5" key="1">
    <citation type="journal article" date="2014" name="MBio">
        <title>Diverse Antibiotic Resistance Genes in Dairy Cow Manure.</title>
        <authorList>
            <person name="Wichmann F."/>
            <person name="Udikovic-Kolic N."/>
            <person name="Andrew S."/>
            <person name="Handelsman J."/>
        </authorList>
    </citation>
    <scope>NUCLEOTIDE SEQUENCE</scope>
</reference>
<dbReference type="Pfam" id="PF00905">
    <property type="entry name" value="Transpeptidase"/>
    <property type="match status" value="1"/>
</dbReference>
<dbReference type="CDD" id="cd06575">
    <property type="entry name" value="PASTA_Pbp2x-like_2"/>
    <property type="match status" value="1"/>
</dbReference>
<dbReference type="SUPFAM" id="SSF56519">
    <property type="entry name" value="Penicillin binding protein dimerisation domain"/>
    <property type="match status" value="1"/>
</dbReference>
<dbReference type="Pfam" id="PF03793">
    <property type="entry name" value="PASTA"/>
    <property type="match status" value="2"/>
</dbReference>
<feature type="transmembrane region" description="Helical" evidence="3">
    <location>
        <begin position="21"/>
        <end position="41"/>
    </location>
</feature>
<proteinExistence type="predicted"/>
<evidence type="ECO:0000256" key="1">
    <source>
        <dbReference type="ARBA" id="ARBA00004370"/>
    </source>
</evidence>
<evidence type="ECO:0000313" key="5">
    <source>
        <dbReference type="EMBL" id="AHN92731.1"/>
    </source>
</evidence>
<dbReference type="Gene3D" id="3.90.1310.10">
    <property type="entry name" value="Penicillin-binding protein 2a (Domain 2)"/>
    <property type="match status" value="1"/>
</dbReference>
<dbReference type="GO" id="GO:0005886">
    <property type="term" value="C:plasma membrane"/>
    <property type="evidence" value="ECO:0007669"/>
    <property type="project" value="TreeGrafter"/>
</dbReference>
<dbReference type="PANTHER" id="PTHR30627">
    <property type="entry name" value="PEPTIDOGLYCAN D,D-TRANSPEPTIDASE"/>
    <property type="match status" value="1"/>
</dbReference>
<dbReference type="InterPro" id="IPR005543">
    <property type="entry name" value="PASTA_dom"/>
</dbReference>
<dbReference type="Gene3D" id="3.40.710.10">
    <property type="entry name" value="DD-peptidase/beta-lactamase superfamily"/>
    <property type="match status" value="1"/>
</dbReference>
<dbReference type="InterPro" id="IPR012338">
    <property type="entry name" value="Beta-lactam/transpept-like"/>
</dbReference>
<dbReference type="CDD" id="cd06576">
    <property type="entry name" value="PASTA_Pbp2x-like_1"/>
    <property type="match status" value="1"/>
</dbReference>
<name>X2KZD9_9BACT</name>
<evidence type="ECO:0000256" key="2">
    <source>
        <dbReference type="ARBA" id="ARBA00023136"/>
    </source>
</evidence>
<dbReference type="PROSITE" id="PS51178">
    <property type="entry name" value="PASTA"/>
    <property type="match status" value="2"/>
</dbReference>
<organism evidence="5">
    <name type="scientific">uncultured bacterium DCM007Cefta01</name>
    <dbReference type="NCBI Taxonomy" id="1471945"/>
    <lineage>
        <taxon>Bacteria</taxon>
        <taxon>environmental samples</taxon>
    </lineage>
</organism>
<dbReference type="GO" id="GO:0008658">
    <property type="term" value="F:penicillin binding"/>
    <property type="evidence" value="ECO:0007669"/>
    <property type="project" value="InterPro"/>
</dbReference>
<accession>X2KZD9</accession>
<feature type="domain" description="PASTA" evidence="4">
    <location>
        <begin position="669"/>
        <end position="737"/>
    </location>
</feature>
<protein>
    <submittedName>
        <fullName evidence="5">Peptidoglycan glycosyltransferase</fullName>
    </submittedName>
</protein>
<dbReference type="InterPro" id="IPR011927">
    <property type="entry name" value="SpoVD_pbp"/>
</dbReference>
<dbReference type="GO" id="GO:0016740">
    <property type="term" value="F:transferase activity"/>
    <property type="evidence" value="ECO:0007669"/>
    <property type="project" value="UniProtKB-KW"/>
</dbReference>
<dbReference type="EMBL" id="KJ512937">
    <property type="protein sequence ID" value="AHN92731.1"/>
    <property type="molecule type" value="Genomic_DNA"/>
</dbReference>
<keyword evidence="2 3" id="KW-0472">Membrane</keyword>
<dbReference type="InterPro" id="IPR001460">
    <property type="entry name" value="PCN-bd_Tpept"/>
</dbReference>
<dbReference type="AlphaFoldDB" id="X2KZD9"/>
<dbReference type="SUPFAM" id="SSF56601">
    <property type="entry name" value="beta-lactamase/transpeptidase-like"/>
    <property type="match status" value="1"/>
</dbReference>
<feature type="domain" description="PASTA" evidence="4">
    <location>
        <begin position="602"/>
        <end position="666"/>
    </location>
</feature>